<evidence type="ECO:0000256" key="1">
    <source>
        <dbReference type="ARBA" id="ARBA00004241"/>
    </source>
</evidence>
<feature type="transmembrane region" description="Helical" evidence="3">
    <location>
        <begin position="12"/>
        <end position="35"/>
    </location>
</feature>
<reference evidence="4 5" key="1">
    <citation type="submission" date="2016-04" db="EMBL/GenBank/DDBJ databases">
        <title>Comparative Genomics and Epigenetics of Sporosarcina ureae.</title>
        <authorList>
            <person name="Oliver A.S."/>
            <person name="Cooper K.K."/>
        </authorList>
    </citation>
    <scope>NUCLEOTIDE SEQUENCE [LARGE SCALE GENOMIC DNA]</scope>
    <source>
        <strain evidence="4 5">S204</strain>
    </source>
</reference>
<dbReference type="EMBL" id="CP015108">
    <property type="protein sequence ID" value="ARF13106.1"/>
    <property type="molecule type" value="Genomic_DNA"/>
</dbReference>
<evidence type="ECO:0000313" key="4">
    <source>
        <dbReference type="EMBL" id="ARF13106.1"/>
    </source>
</evidence>
<evidence type="ECO:0000313" key="5">
    <source>
        <dbReference type="Proteomes" id="UP000192486"/>
    </source>
</evidence>
<keyword evidence="3" id="KW-0472">Membrane</keyword>
<evidence type="ECO:0000256" key="2">
    <source>
        <dbReference type="ARBA" id="ARBA00023287"/>
    </source>
</evidence>
<keyword evidence="3" id="KW-0812">Transmembrane</keyword>
<dbReference type="RefSeq" id="WP_051210505.1">
    <property type="nucleotide sequence ID" value="NZ_CP015108.1"/>
</dbReference>
<dbReference type="Pfam" id="PF07963">
    <property type="entry name" value="N_methyl"/>
    <property type="match status" value="1"/>
</dbReference>
<protein>
    <recommendedName>
        <fullName evidence="6">Prepilin-type N-terminal cleavage/methylation domain-containing protein</fullName>
    </recommendedName>
</protein>
<evidence type="ECO:0000256" key="3">
    <source>
        <dbReference type="SAM" id="Phobius"/>
    </source>
</evidence>
<gene>
    <name evidence="4" type="ORF">SporoS204_02265</name>
</gene>
<name>A0ABN4YQY7_SPOUR</name>
<comment type="subcellular location">
    <subcellularLocation>
        <location evidence="1">Cell surface</location>
    </subcellularLocation>
</comment>
<evidence type="ECO:0008006" key="6">
    <source>
        <dbReference type="Google" id="ProtNLM"/>
    </source>
</evidence>
<dbReference type="NCBIfam" id="TIGR02532">
    <property type="entry name" value="IV_pilin_GFxxxE"/>
    <property type="match status" value="1"/>
</dbReference>
<keyword evidence="3" id="KW-1133">Transmembrane helix</keyword>
<dbReference type="InterPro" id="IPR012902">
    <property type="entry name" value="N_methyl_site"/>
</dbReference>
<keyword evidence="2" id="KW-0178">Competence</keyword>
<keyword evidence="5" id="KW-1185">Reference proteome</keyword>
<accession>A0ABN4YQY7</accession>
<dbReference type="Proteomes" id="UP000192486">
    <property type="component" value="Chromosome"/>
</dbReference>
<organism evidence="4 5">
    <name type="scientific">Sporosarcina ureae</name>
    <dbReference type="NCBI Taxonomy" id="1571"/>
    <lineage>
        <taxon>Bacteria</taxon>
        <taxon>Bacillati</taxon>
        <taxon>Bacillota</taxon>
        <taxon>Bacilli</taxon>
        <taxon>Bacillales</taxon>
        <taxon>Caryophanaceae</taxon>
        <taxon>Sporosarcina</taxon>
    </lineage>
</organism>
<sequence>MFMHYVKKNSGMTLVEVLASLVLLSIIIISFLAVFPTVAKQNKASEEFMDATYIAQSEMEYIISIKGQEDGLTDLVKKLVESERVIKNEGRVRYKTATSTSKEIVLERETPELSYKVTIIFNKDVTYQTSHVLVKVSQLDLEEKMRAQMETILWWGEN</sequence>
<dbReference type="PROSITE" id="PS00409">
    <property type="entry name" value="PROKAR_NTER_METHYL"/>
    <property type="match status" value="1"/>
</dbReference>
<proteinExistence type="predicted"/>